<evidence type="ECO:0000313" key="5">
    <source>
        <dbReference type="EMBL" id="STD82352.1"/>
    </source>
</evidence>
<gene>
    <name evidence="4" type="ORF">EGM181_09410</name>
    <name evidence="2" type="ORF">HWH42_13720</name>
    <name evidence="5" type="ORF">NCTC12360_00776</name>
    <name evidence="3" type="ORF">P7E30_09550</name>
</gene>
<evidence type="ECO:0000313" key="8">
    <source>
        <dbReference type="Proteomes" id="UP000571857"/>
    </source>
</evidence>
<evidence type="ECO:0000313" key="2">
    <source>
        <dbReference type="EMBL" id="MBA0973625.1"/>
    </source>
</evidence>
<dbReference type="Proteomes" id="UP000571857">
    <property type="component" value="Unassembled WGS sequence"/>
</dbReference>
<evidence type="ECO:0000256" key="1">
    <source>
        <dbReference type="SAM" id="Phobius"/>
    </source>
</evidence>
<reference evidence="2 8" key="3">
    <citation type="submission" date="2020-06" db="EMBL/GenBank/DDBJ databases">
        <title>Crossreactivity between MHC class I-restricted antigens from cancer cells and an enterococcal bacteriophage.</title>
        <authorList>
            <person name="Fluckiger A."/>
            <person name="Daillere R."/>
            <person name="Sassi M."/>
            <person name="Cattoir V."/>
            <person name="Kroemer G."/>
            <person name="Zitvogel L."/>
        </authorList>
    </citation>
    <scope>NUCLEOTIDE SEQUENCE [LARGE SCALE GENOMIC DNA]</scope>
    <source>
        <strain evidence="2 8">EG4</strain>
    </source>
</reference>
<feature type="transmembrane region" description="Helical" evidence="1">
    <location>
        <begin position="6"/>
        <end position="30"/>
    </location>
</feature>
<accession>A0A366U7E2</accession>
<feature type="transmembrane region" description="Helical" evidence="1">
    <location>
        <begin position="56"/>
        <end position="78"/>
    </location>
</feature>
<evidence type="ECO:0000313" key="7">
    <source>
        <dbReference type="Proteomes" id="UP000516696"/>
    </source>
</evidence>
<reference evidence="3" key="4">
    <citation type="submission" date="2023-03" db="EMBL/GenBank/DDBJ databases">
        <authorList>
            <person name="Shen W."/>
            <person name="Cai J."/>
        </authorList>
    </citation>
    <scope>NUCLEOTIDE SEQUENCE</scope>
    <source>
        <strain evidence="3">K69-2</strain>
    </source>
</reference>
<evidence type="ECO:0000313" key="4">
    <source>
        <dbReference type="EMBL" id="QOG27449.1"/>
    </source>
</evidence>
<dbReference type="Proteomes" id="UP000254807">
    <property type="component" value="Unassembled WGS sequence"/>
</dbReference>
<name>A0A366U7E2_ENTGA</name>
<dbReference type="EMBL" id="JABXJK010000075">
    <property type="protein sequence ID" value="MBA0973625.1"/>
    <property type="molecule type" value="Genomic_DNA"/>
</dbReference>
<reference evidence="5 6" key="1">
    <citation type="submission" date="2018-06" db="EMBL/GenBank/DDBJ databases">
        <authorList>
            <consortium name="Pathogen Informatics"/>
            <person name="Doyle S."/>
        </authorList>
    </citation>
    <scope>NUCLEOTIDE SEQUENCE [LARGE SCALE GENOMIC DNA]</scope>
    <source>
        <strain evidence="5 6">NCTC12360</strain>
    </source>
</reference>
<dbReference type="Proteomes" id="UP000516696">
    <property type="component" value="Chromosome"/>
</dbReference>
<sequence>MFFIIETLLLFIVTIRLAGFLSIFLLIAIFQQKRKRQHMTSEEWETYFTKLGTDGFLWRLYGCFFAVLGVFAVINTFYFWHQMWVYGITLMLAGGFHLYFKYRLNKEQIQARFLK</sequence>
<dbReference type="RefSeq" id="WP_060814327.1">
    <property type="nucleotide sequence ID" value="NZ_BSYC01000001.1"/>
</dbReference>
<keyword evidence="1" id="KW-0812">Transmembrane</keyword>
<keyword evidence="1" id="KW-1133">Transmembrane helix</keyword>
<dbReference type="AlphaFoldDB" id="A0A366U7E2"/>
<proteinExistence type="predicted"/>
<evidence type="ECO:0000313" key="9">
    <source>
        <dbReference type="Proteomes" id="UP001183682"/>
    </source>
</evidence>
<feature type="transmembrane region" description="Helical" evidence="1">
    <location>
        <begin position="84"/>
        <end position="102"/>
    </location>
</feature>
<keyword evidence="6" id="KW-1185">Reference proteome</keyword>
<dbReference type="EMBL" id="CP050485">
    <property type="protein sequence ID" value="QOG27449.1"/>
    <property type="molecule type" value="Genomic_DNA"/>
</dbReference>
<organism evidence="3 9">
    <name type="scientific">Enterococcus gallinarum</name>
    <dbReference type="NCBI Taxonomy" id="1353"/>
    <lineage>
        <taxon>Bacteria</taxon>
        <taxon>Bacillati</taxon>
        <taxon>Bacillota</taxon>
        <taxon>Bacilli</taxon>
        <taxon>Lactobacillales</taxon>
        <taxon>Enterococcaceae</taxon>
        <taxon>Enterococcus</taxon>
    </lineage>
</organism>
<reference evidence="4 7" key="2">
    <citation type="submission" date="2020-03" db="EMBL/GenBank/DDBJ databases">
        <title>Characterization of ganglioside-mimicking enterococci.</title>
        <authorList>
            <person name="Patry R.T."/>
            <person name="Nothaft H."/>
            <person name="Bridger R."/>
            <person name="Shajahan A."/>
            <person name="Huynh S."/>
            <person name="Sanchez S."/>
            <person name="Azadi P."/>
            <person name="Cooper K."/>
            <person name="Miller W.G."/>
            <person name="Parker C.T."/>
            <person name="Wells L."/>
            <person name="Szymanski C.M."/>
        </authorList>
    </citation>
    <scope>NUCLEOTIDE SEQUENCE [LARGE SCALE GENOMIC DNA]</scope>
    <source>
        <strain evidence="4 7">EGM181</strain>
    </source>
</reference>
<evidence type="ECO:0000313" key="3">
    <source>
        <dbReference type="EMBL" id="MDT2690445.1"/>
    </source>
</evidence>
<dbReference type="Proteomes" id="UP001183682">
    <property type="component" value="Unassembled WGS sequence"/>
</dbReference>
<dbReference type="EMBL" id="UFYW01000001">
    <property type="protein sequence ID" value="STD82352.1"/>
    <property type="molecule type" value="Genomic_DNA"/>
</dbReference>
<dbReference type="EMBL" id="JARPZN010000005">
    <property type="protein sequence ID" value="MDT2690445.1"/>
    <property type="molecule type" value="Genomic_DNA"/>
</dbReference>
<protein>
    <submittedName>
        <fullName evidence="3">Uncharacterized protein</fullName>
    </submittedName>
</protein>
<evidence type="ECO:0000313" key="6">
    <source>
        <dbReference type="Proteomes" id="UP000254807"/>
    </source>
</evidence>
<keyword evidence="1" id="KW-0472">Membrane</keyword>
<dbReference type="OrthoDB" id="2193966at2"/>